<feature type="domain" description="D-alanyl-D-alanine carboxypeptidase-like core" evidence="1">
    <location>
        <begin position="46"/>
        <end position="171"/>
    </location>
</feature>
<dbReference type="EMBL" id="AKGD01000002">
    <property type="protein sequence ID" value="EIT68854.1"/>
    <property type="molecule type" value="Genomic_DNA"/>
</dbReference>
<dbReference type="Gene3D" id="3.30.1380.10">
    <property type="match status" value="1"/>
</dbReference>
<dbReference type="CDD" id="cd14852">
    <property type="entry name" value="LD-carboxypeptidase"/>
    <property type="match status" value="1"/>
</dbReference>
<keyword evidence="3" id="KW-1185">Reference proteome</keyword>
<evidence type="ECO:0000313" key="3">
    <source>
        <dbReference type="Proteomes" id="UP000003704"/>
    </source>
</evidence>
<dbReference type="AlphaFoldDB" id="I7ZAG4"/>
<dbReference type="InterPro" id="IPR003709">
    <property type="entry name" value="VanY-like_core_dom"/>
</dbReference>
<proteinExistence type="predicted"/>
<dbReference type="OrthoDB" id="9792074at2"/>
<accession>I7ZAG4</accession>
<reference evidence="2 3" key="1">
    <citation type="journal article" date="2012" name="J. Bacteriol.">
        <title>Genome Sequence of n-Alkane-Degrading Hydrocarboniphaga effusa Strain AP103T (ATCC BAA-332T).</title>
        <authorList>
            <person name="Chang H.K."/>
            <person name="Zylstra G.J."/>
            <person name="Chae J.C."/>
        </authorList>
    </citation>
    <scope>NUCLEOTIDE SEQUENCE [LARGE SCALE GENOMIC DNA]</scope>
    <source>
        <strain evidence="2 3">AP103</strain>
    </source>
</reference>
<dbReference type="GO" id="GO:0006508">
    <property type="term" value="P:proteolysis"/>
    <property type="evidence" value="ECO:0007669"/>
    <property type="project" value="InterPro"/>
</dbReference>
<dbReference type="Proteomes" id="UP000003704">
    <property type="component" value="Unassembled WGS sequence"/>
</dbReference>
<dbReference type="RefSeq" id="WP_007185379.1">
    <property type="nucleotide sequence ID" value="NZ_AKGD01000002.1"/>
</dbReference>
<dbReference type="SUPFAM" id="SSF55166">
    <property type="entry name" value="Hedgehog/DD-peptidase"/>
    <property type="match status" value="1"/>
</dbReference>
<evidence type="ECO:0000313" key="2">
    <source>
        <dbReference type="EMBL" id="EIT68854.1"/>
    </source>
</evidence>
<dbReference type="Pfam" id="PF02557">
    <property type="entry name" value="VanY"/>
    <property type="match status" value="1"/>
</dbReference>
<dbReference type="STRING" id="1172194.WQQ_24360"/>
<dbReference type="InterPro" id="IPR052179">
    <property type="entry name" value="DD-CPase-like"/>
</dbReference>
<sequence length="175" mass="19568">MSASVAELLRELGVTPAELRRRGLKRYAQARTLTPVGLGTDGRDKLLHPRAARAWHLMCEAAAGEGIELLLISAFRSVDYQMHLIRAKLARGMTIEDILRVNAPPGHSEHHTGLAVDIGSADVGALDEAFEDTPAFAWLMVHAQRFGFVMSYPRNNAQGYLYEPWHWCWKPRPRG</sequence>
<dbReference type="PATRIC" id="fig|1172194.4.peg.2353"/>
<dbReference type="GO" id="GO:0008233">
    <property type="term" value="F:peptidase activity"/>
    <property type="evidence" value="ECO:0007669"/>
    <property type="project" value="InterPro"/>
</dbReference>
<evidence type="ECO:0000259" key="1">
    <source>
        <dbReference type="Pfam" id="PF02557"/>
    </source>
</evidence>
<dbReference type="PANTHER" id="PTHR34385">
    <property type="entry name" value="D-ALANYL-D-ALANINE CARBOXYPEPTIDASE"/>
    <property type="match status" value="1"/>
</dbReference>
<name>I7ZAG4_9GAMM</name>
<gene>
    <name evidence="2" type="ORF">WQQ_24360</name>
</gene>
<dbReference type="InterPro" id="IPR009045">
    <property type="entry name" value="Zn_M74/Hedgehog-like"/>
</dbReference>
<comment type="caution">
    <text evidence="2">The sequence shown here is derived from an EMBL/GenBank/DDBJ whole genome shotgun (WGS) entry which is preliminary data.</text>
</comment>
<protein>
    <recommendedName>
        <fullName evidence="1">D-alanyl-D-alanine carboxypeptidase-like core domain-containing protein</fullName>
    </recommendedName>
</protein>
<organism evidence="2 3">
    <name type="scientific">Hydrocarboniphaga effusa AP103</name>
    <dbReference type="NCBI Taxonomy" id="1172194"/>
    <lineage>
        <taxon>Bacteria</taxon>
        <taxon>Pseudomonadati</taxon>
        <taxon>Pseudomonadota</taxon>
        <taxon>Gammaproteobacteria</taxon>
        <taxon>Nevskiales</taxon>
        <taxon>Nevskiaceae</taxon>
        <taxon>Hydrocarboniphaga</taxon>
    </lineage>
</organism>
<dbReference type="PANTHER" id="PTHR34385:SF1">
    <property type="entry name" value="PEPTIDOGLYCAN L-ALANYL-D-GLUTAMATE ENDOPEPTIDASE CWLK"/>
    <property type="match status" value="1"/>
</dbReference>
<dbReference type="InterPro" id="IPR058193">
    <property type="entry name" value="VanY/YodJ_core_dom"/>
</dbReference>